<evidence type="ECO:0000256" key="1">
    <source>
        <dbReference type="ARBA" id="ARBA00001954"/>
    </source>
</evidence>
<protein>
    <submittedName>
        <fullName evidence="8">Taurine dioxygenase</fullName>
    </submittedName>
</protein>
<proteinExistence type="inferred from homology"/>
<keyword evidence="4 8" id="KW-0223">Dioxygenase</keyword>
<evidence type="ECO:0000256" key="5">
    <source>
        <dbReference type="ARBA" id="ARBA00023002"/>
    </source>
</evidence>
<dbReference type="InterPro" id="IPR042098">
    <property type="entry name" value="TauD-like_sf"/>
</dbReference>
<dbReference type="EMBL" id="QGGT01000002">
    <property type="protein sequence ID" value="PWK34783.1"/>
    <property type="molecule type" value="Genomic_DNA"/>
</dbReference>
<organism evidence="8 9">
    <name type="scientific">Cupriavidus plantarum</name>
    <dbReference type="NCBI Taxonomy" id="942865"/>
    <lineage>
        <taxon>Bacteria</taxon>
        <taxon>Pseudomonadati</taxon>
        <taxon>Pseudomonadota</taxon>
        <taxon>Betaproteobacteria</taxon>
        <taxon>Burkholderiales</taxon>
        <taxon>Burkholderiaceae</taxon>
        <taxon>Cupriavidus</taxon>
    </lineage>
</organism>
<evidence type="ECO:0000313" key="8">
    <source>
        <dbReference type="EMBL" id="PWK34783.1"/>
    </source>
</evidence>
<dbReference type="Proteomes" id="UP000245754">
    <property type="component" value="Unassembled WGS sequence"/>
</dbReference>
<dbReference type="GO" id="GO:0005737">
    <property type="term" value="C:cytoplasm"/>
    <property type="evidence" value="ECO:0007669"/>
    <property type="project" value="TreeGrafter"/>
</dbReference>
<dbReference type="InterPro" id="IPR051323">
    <property type="entry name" value="AtsK-like"/>
</dbReference>
<name>A0A316EV51_9BURK</name>
<keyword evidence="5" id="KW-0560">Oxidoreductase</keyword>
<sequence length="333" mass="36228">MTQTQLAAADAPSDADNADIGAAHTGLHNGLHIAPLSAHIGAEIHGADLTQPLPAAQVAAIRRALLRWKVVFFRHQALTHETQVAFARQFGELTVGHPVFGHVEGHPEVYSIGKHRKANRFQGQTNVRPWTGWHTDVTAAVNPPAASILRGVTIPPYGGDTQWTNLVAAYQALSAPLRAFVDGLRGIHRFTAPAGASATREFDSLVNRASLVSEHPLVRVHPETGERALYVSPSFLKSVKDLTPRESQRILELLWEHAIRPEFTVRFKWEPGSVAFWDNRSTAHLAPTDIFDLDFDRQLYRVTLVGDVPVGPDGRASVALEGDPVLASHGAAS</sequence>
<comment type="cofactor">
    <cofactor evidence="1">
        <name>Fe(2+)</name>
        <dbReference type="ChEBI" id="CHEBI:29033"/>
    </cofactor>
</comment>
<evidence type="ECO:0000313" key="9">
    <source>
        <dbReference type="Proteomes" id="UP000245754"/>
    </source>
</evidence>
<keyword evidence="3" id="KW-0479">Metal-binding</keyword>
<dbReference type="GO" id="GO:0046872">
    <property type="term" value="F:metal ion binding"/>
    <property type="evidence" value="ECO:0007669"/>
    <property type="project" value="UniProtKB-KW"/>
</dbReference>
<accession>A0A316EV51</accession>
<comment type="caution">
    <text evidence="8">The sequence shown here is derived from an EMBL/GenBank/DDBJ whole genome shotgun (WGS) entry which is preliminary data.</text>
</comment>
<keyword evidence="9" id="KW-1185">Reference proteome</keyword>
<evidence type="ECO:0000256" key="6">
    <source>
        <dbReference type="ARBA" id="ARBA00023004"/>
    </source>
</evidence>
<evidence type="ECO:0000256" key="4">
    <source>
        <dbReference type="ARBA" id="ARBA00022964"/>
    </source>
</evidence>
<reference evidence="8 9" key="1">
    <citation type="submission" date="2018-05" db="EMBL/GenBank/DDBJ databases">
        <title>Genomic Encyclopedia of Type Strains, Phase IV (KMG-V): Genome sequencing to study the core and pangenomes of soil and plant-associated prokaryotes.</title>
        <authorList>
            <person name="Whitman W."/>
        </authorList>
    </citation>
    <scope>NUCLEOTIDE SEQUENCE [LARGE SCALE GENOMIC DNA]</scope>
    <source>
        <strain evidence="8 9">SLV-132</strain>
    </source>
</reference>
<dbReference type="RefSeq" id="WP_109582885.1">
    <property type="nucleotide sequence ID" value="NZ_QGGT01000002.1"/>
</dbReference>
<dbReference type="SUPFAM" id="SSF51197">
    <property type="entry name" value="Clavaminate synthase-like"/>
    <property type="match status" value="1"/>
</dbReference>
<evidence type="ECO:0000259" key="7">
    <source>
        <dbReference type="Pfam" id="PF02668"/>
    </source>
</evidence>
<gene>
    <name evidence="8" type="ORF">C7419_10256</name>
</gene>
<keyword evidence="6" id="KW-0408">Iron</keyword>
<dbReference type="AlphaFoldDB" id="A0A316EV51"/>
<dbReference type="GO" id="GO:0016706">
    <property type="term" value="F:2-oxoglutarate-dependent dioxygenase activity"/>
    <property type="evidence" value="ECO:0007669"/>
    <property type="project" value="TreeGrafter"/>
</dbReference>
<dbReference type="InterPro" id="IPR003819">
    <property type="entry name" value="TauD/TfdA-like"/>
</dbReference>
<evidence type="ECO:0000256" key="2">
    <source>
        <dbReference type="ARBA" id="ARBA00005896"/>
    </source>
</evidence>
<dbReference type="PANTHER" id="PTHR30468:SF5">
    <property type="entry name" value="ALPHA-KETOGLUTARATE-DEPENDENT SULFATE ESTER DIOXYGENASE"/>
    <property type="match status" value="1"/>
</dbReference>
<dbReference type="Gene3D" id="3.60.130.10">
    <property type="entry name" value="Clavaminate synthase-like"/>
    <property type="match status" value="1"/>
</dbReference>
<evidence type="ECO:0000256" key="3">
    <source>
        <dbReference type="ARBA" id="ARBA00022723"/>
    </source>
</evidence>
<comment type="similarity">
    <text evidence="2">Belongs to the TfdA dioxygenase family.</text>
</comment>
<dbReference type="PANTHER" id="PTHR30468">
    <property type="entry name" value="ALPHA-KETOGLUTARATE-DEPENDENT SULFONATE DIOXYGENASE"/>
    <property type="match status" value="1"/>
</dbReference>
<feature type="domain" description="TauD/TfdA-like" evidence="7">
    <location>
        <begin position="33"/>
        <end position="286"/>
    </location>
</feature>
<dbReference type="Pfam" id="PF02668">
    <property type="entry name" value="TauD"/>
    <property type="match status" value="1"/>
</dbReference>